<name>A0A494TA23_SPHPE</name>
<evidence type="ECO:0000313" key="7">
    <source>
        <dbReference type="Proteomes" id="UP000276254"/>
    </source>
</evidence>
<evidence type="ECO:0000256" key="3">
    <source>
        <dbReference type="ARBA" id="ARBA00023125"/>
    </source>
</evidence>
<dbReference type="Gene3D" id="1.10.10.10">
    <property type="entry name" value="Winged helix-like DNA-binding domain superfamily/Winged helix DNA-binding domain"/>
    <property type="match status" value="1"/>
</dbReference>
<dbReference type="PRINTS" id="PR00039">
    <property type="entry name" value="HTHLYSR"/>
</dbReference>
<keyword evidence="3" id="KW-0238">DNA-binding</keyword>
<keyword evidence="4" id="KW-0804">Transcription</keyword>
<sequence>MISRSQIRQFLAVVDTGNFTRAATQINVTQPTLSAGIAELEKRLGSKLFERSSRRVELTPAGNQLLRHARAVEREFRQAEAGIPDRSIAVKIIRLGVLTSFATRLLESALSSYQGVERVEIMEGNERELTSALSQDRIDAAVTILHAGDSRFTQTSLNVERYCLAMSDSHPLAGREVVAADEIADEPMIARRSCEMLARTSRHFTERGVRPPFSFRSVNDDRAMALVRAGAGITVAPESHGGPGIAMPILEGFTETREVGLCFTAHCIDQFGTEHPLFQRFRHI</sequence>
<comment type="similarity">
    <text evidence="1">Belongs to the LysR transcriptional regulatory family.</text>
</comment>
<dbReference type="CDD" id="cd05466">
    <property type="entry name" value="PBP2_LTTR_substrate"/>
    <property type="match status" value="1"/>
</dbReference>
<evidence type="ECO:0000256" key="4">
    <source>
        <dbReference type="ARBA" id="ARBA00023163"/>
    </source>
</evidence>
<reference evidence="6 7" key="1">
    <citation type="submission" date="2018-09" db="EMBL/GenBank/DDBJ databases">
        <title>Sphingomonas peninsula sp. nov., isolated from fildes peninsula, Antarctic soil.</title>
        <authorList>
            <person name="Yingchao G."/>
        </authorList>
    </citation>
    <scope>NUCLEOTIDE SEQUENCE [LARGE SCALE GENOMIC DNA]</scope>
    <source>
        <strain evidence="6 7">YZ-8</strain>
    </source>
</reference>
<organism evidence="6 7">
    <name type="scientific">Sphingomonas paeninsulae</name>
    <dbReference type="NCBI Taxonomy" id="2319844"/>
    <lineage>
        <taxon>Bacteria</taxon>
        <taxon>Pseudomonadati</taxon>
        <taxon>Pseudomonadota</taxon>
        <taxon>Alphaproteobacteria</taxon>
        <taxon>Sphingomonadales</taxon>
        <taxon>Sphingomonadaceae</taxon>
        <taxon>Sphingomonas</taxon>
    </lineage>
</organism>
<evidence type="ECO:0000259" key="5">
    <source>
        <dbReference type="PROSITE" id="PS50931"/>
    </source>
</evidence>
<dbReference type="Gene3D" id="3.40.190.10">
    <property type="entry name" value="Periplasmic binding protein-like II"/>
    <property type="match status" value="2"/>
</dbReference>
<protein>
    <submittedName>
        <fullName evidence="6">LysR family transcriptional regulator</fullName>
    </submittedName>
</protein>
<dbReference type="KEGG" id="spha:D3Y57_07380"/>
<dbReference type="Proteomes" id="UP000276254">
    <property type="component" value="Chromosome"/>
</dbReference>
<dbReference type="InterPro" id="IPR036388">
    <property type="entry name" value="WH-like_DNA-bd_sf"/>
</dbReference>
<keyword evidence="2" id="KW-0805">Transcription regulation</keyword>
<evidence type="ECO:0000313" key="6">
    <source>
        <dbReference type="EMBL" id="AYJ85830.1"/>
    </source>
</evidence>
<dbReference type="Pfam" id="PF00126">
    <property type="entry name" value="HTH_1"/>
    <property type="match status" value="1"/>
</dbReference>
<dbReference type="AlphaFoldDB" id="A0A494TA23"/>
<gene>
    <name evidence="6" type="ORF">D3Y57_07380</name>
</gene>
<dbReference type="PANTHER" id="PTHR30346:SF28">
    <property type="entry name" value="HTH-TYPE TRANSCRIPTIONAL REGULATOR CYNR"/>
    <property type="match status" value="1"/>
</dbReference>
<dbReference type="GO" id="GO:0003677">
    <property type="term" value="F:DNA binding"/>
    <property type="evidence" value="ECO:0007669"/>
    <property type="project" value="UniProtKB-KW"/>
</dbReference>
<dbReference type="PROSITE" id="PS50931">
    <property type="entry name" value="HTH_LYSR"/>
    <property type="match status" value="1"/>
</dbReference>
<dbReference type="SUPFAM" id="SSF46785">
    <property type="entry name" value="Winged helix' DNA-binding domain"/>
    <property type="match status" value="1"/>
</dbReference>
<dbReference type="InterPro" id="IPR005119">
    <property type="entry name" value="LysR_subst-bd"/>
</dbReference>
<dbReference type="InterPro" id="IPR036390">
    <property type="entry name" value="WH_DNA-bd_sf"/>
</dbReference>
<evidence type="ECO:0000256" key="2">
    <source>
        <dbReference type="ARBA" id="ARBA00023015"/>
    </source>
</evidence>
<dbReference type="OrthoDB" id="9815174at2"/>
<accession>A0A494TA23</accession>
<keyword evidence="7" id="KW-1185">Reference proteome</keyword>
<dbReference type="RefSeq" id="WP_121152455.1">
    <property type="nucleotide sequence ID" value="NZ_CP032829.1"/>
</dbReference>
<dbReference type="SUPFAM" id="SSF53850">
    <property type="entry name" value="Periplasmic binding protein-like II"/>
    <property type="match status" value="1"/>
</dbReference>
<dbReference type="FunFam" id="1.10.10.10:FF:000001">
    <property type="entry name" value="LysR family transcriptional regulator"/>
    <property type="match status" value="1"/>
</dbReference>
<dbReference type="Pfam" id="PF03466">
    <property type="entry name" value="LysR_substrate"/>
    <property type="match status" value="1"/>
</dbReference>
<dbReference type="GO" id="GO:0003700">
    <property type="term" value="F:DNA-binding transcription factor activity"/>
    <property type="evidence" value="ECO:0007669"/>
    <property type="project" value="InterPro"/>
</dbReference>
<dbReference type="PANTHER" id="PTHR30346">
    <property type="entry name" value="TRANSCRIPTIONAL DUAL REGULATOR HCAR-RELATED"/>
    <property type="match status" value="1"/>
</dbReference>
<dbReference type="InterPro" id="IPR000847">
    <property type="entry name" value="LysR_HTH_N"/>
</dbReference>
<evidence type="ECO:0000256" key="1">
    <source>
        <dbReference type="ARBA" id="ARBA00009437"/>
    </source>
</evidence>
<dbReference type="GO" id="GO:0032993">
    <property type="term" value="C:protein-DNA complex"/>
    <property type="evidence" value="ECO:0007669"/>
    <property type="project" value="TreeGrafter"/>
</dbReference>
<feature type="domain" description="HTH lysR-type" evidence="5">
    <location>
        <begin position="1"/>
        <end position="59"/>
    </location>
</feature>
<dbReference type="EMBL" id="CP032829">
    <property type="protein sequence ID" value="AYJ85830.1"/>
    <property type="molecule type" value="Genomic_DNA"/>
</dbReference>
<proteinExistence type="inferred from homology"/>